<protein>
    <submittedName>
        <fullName evidence="2">Uncharacterized protein</fullName>
    </submittedName>
</protein>
<keyword evidence="3" id="KW-1185">Reference proteome</keyword>
<name>A0A813GRS5_POLGL</name>
<proteinExistence type="predicted"/>
<evidence type="ECO:0000313" key="2">
    <source>
        <dbReference type="EMBL" id="CAE8625546.1"/>
    </source>
</evidence>
<dbReference type="AlphaFoldDB" id="A0A813GRS5"/>
<feature type="non-terminal residue" evidence="2">
    <location>
        <position position="1"/>
    </location>
</feature>
<evidence type="ECO:0000313" key="3">
    <source>
        <dbReference type="Proteomes" id="UP000654075"/>
    </source>
</evidence>
<evidence type="ECO:0000256" key="1">
    <source>
        <dbReference type="SAM" id="MobiDB-lite"/>
    </source>
</evidence>
<gene>
    <name evidence="2" type="ORF">PGLA1383_LOCUS42542</name>
</gene>
<organism evidence="2 3">
    <name type="scientific">Polarella glacialis</name>
    <name type="common">Dinoflagellate</name>
    <dbReference type="NCBI Taxonomy" id="89957"/>
    <lineage>
        <taxon>Eukaryota</taxon>
        <taxon>Sar</taxon>
        <taxon>Alveolata</taxon>
        <taxon>Dinophyceae</taxon>
        <taxon>Suessiales</taxon>
        <taxon>Suessiaceae</taxon>
        <taxon>Polarella</taxon>
    </lineage>
</organism>
<dbReference type="EMBL" id="CAJNNV010028715">
    <property type="protein sequence ID" value="CAE8625546.1"/>
    <property type="molecule type" value="Genomic_DNA"/>
</dbReference>
<comment type="caution">
    <text evidence="2">The sequence shown here is derived from an EMBL/GenBank/DDBJ whole genome shotgun (WGS) entry which is preliminary data.</text>
</comment>
<accession>A0A813GRS5</accession>
<feature type="compositionally biased region" description="Polar residues" evidence="1">
    <location>
        <begin position="76"/>
        <end position="95"/>
    </location>
</feature>
<sequence>AWPAPAWPVDFGVEVRVKSGVVKADRFRAAFGSHTSRSDGVYLVEGAIEGLDGAEVEVAPRLPSKPRPSRPRGPVTRTSTRMDTAATRGSSGHMQEQSRLFALRWTLFTQFLGT</sequence>
<dbReference type="Proteomes" id="UP000654075">
    <property type="component" value="Unassembled WGS sequence"/>
</dbReference>
<feature type="non-terminal residue" evidence="2">
    <location>
        <position position="114"/>
    </location>
</feature>
<feature type="region of interest" description="Disordered" evidence="1">
    <location>
        <begin position="60"/>
        <end position="95"/>
    </location>
</feature>
<reference evidence="2" key="1">
    <citation type="submission" date="2021-02" db="EMBL/GenBank/DDBJ databases">
        <authorList>
            <person name="Dougan E. K."/>
            <person name="Rhodes N."/>
            <person name="Thang M."/>
            <person name="Chan C."/>
        </authorList>
    </citation>
    <scope>NUCLEOTIDE SEQUENCE</scope>
</reference>